<sequence length="1225" mass="136163">MFDDKKTPLDDEKLPDYVHEDEDEYEGMIFKKSDEKKPMTYPDEKKAFTYADEKKPAVYPDEKKTFAYPDEKKAFAYPDEVKPVVYPAEKSTFAYPAEKSTFAYPDEKKTLAYPAEKAFAYPSEKAFAYPDTYASTSYKAPVVVQAVTPAIPEPEADDFFYPINNSSFASRNNSVEPPANLNKHASSMSSELDRTFACDDDQSLNNLKKYDDVYEDQPYDHTNKFRHRNSGSSQNHDMPVPQTYANYNGSGHPDEFNEKQAMMDRTDEKKKGPYPDNSPYVGRWAKMSRAWASQTIVMLLLSAFTFFTMALDARETAEDILLRVQSACLSLESATDIVINSPRSVGISTLTLVQNTAQSIIDVTGRGFVKTLSILQTLIGWVLRMYLGTYVCIAEVIIRTALSIAEDVSNLLTQALQVAVNAVVGNLQNVAATIAGGVQNGINDIAGFFGGNKNTPAVNFNIADIRQQLTITIPTDWINNIGGLADKIPTQQQLFGDIDNLLSVPFNMLSNAINTTFSNTHVNIVNNTHFPDEKYSDMCSVPLGKQTIDELTLAIQWIMYIAAFAFLGAALVLLSWEIYSINRRENKFQTRLADFRYELVEYQAPMTRQQVGRMPLASGQAKGMPSATGLAKWMPSASGLAKWNPLTKEQAKWNPLTKDQAKWTPSTTGQVRETSLTREQAEWMPATREQAEWMSATSEQIRAMPLTKEQIKATPATRQELDFFVLPGRPWFHRITNIVTKKYGHSEKVTVWRWYLDYIWHPPSLACFFVGTMGLIAIYMQVVAIDGLRELYIPKLADDLNKFQGQFLGDTLLGGVRNDSIAFANNINNGIAGSEATLDRDLFAPIDTGITDLNDTLNGFVGTYIGGLRSVFGGTPLEYPIEGLVNCTLTKNIQSVQKVLTFVNDYAGGISFPRISDNVLYDPVYLLLQPVNKSATYLRELAVGDYIPNYNSLDPMSFLPSKDMARLASESSLSSKYDRLHPSSIFDSSHLSTDDSSVESSSNDSSSVGGAVGAATGSASNPELVSGAVLLRRDVTDSSVSSSSQAESLSSSDDGNGIMSALGNGTLANSTLLPSQSLSNGTLTNSTLLPSESLSDSFNPDPNASLTVYGTIPTSELTREEVEDAQLFGGYTGGVLSSMCDKYIEKLKARIPLMVALISTWLLVAIFGLIHVARNLRRINKQQEQEQQQRQRQQQQWQRQQPQPQHWQRRQQPQPQQQQPMNRRF</sequence>
<dbReference type="Proteomes" id="UP001139981">
    <property type="component" value="Unassembled WGS sequence"/>
</dbReference>
<comment type="caution">
    <text evidence="1">The sequence shown here is derived from an EMBL/GenBank/DDBJ whole genome shotgun (WGS) entry which is preliminary data.</text>
</comment>
<evidence type="ECO:0000313" key="2">
    <source>
        <dbReference type="Proteomes" id="UP001139981"/>
    </source>
</evidence>
<gene>
    <name evidence="1" type="primary">PRM1</name>
    <name evidence="1" type="ORF">IWW38_000013</name>
</gene>
<reference evidence="1" key="1">
    <citation type="submission" date="2022-07" db="EMBL/GenBank/DDBJ databases">
        <title>Phylogenomic reconstructions and comparative analyses of Kickxellomycotina fungi.</title>
        <authorList>
            <person name="Reynolds N.K."/>
            <person name="Stajich J.E."/>
            <person name="Barry K."/>
            <person name="Grigoriev I.V."/>
            <person name="Crous P."/>
            <person name="Smith M.E."/>
        </authorList>
    </citation>
    <scope>NUCLEOTIDE SEQUENCE</scope>
    <source>
        <strain evidence="1">CBS 190363</strain>
    </source>
</reference>
<evidence type="ECO:0000313" key="1">
    <source>
        <dbReference type="EMBL" id="KAJ2901048.1"/>
    </source>
</evidence>
<organism evidence="1 2">
    <name type="scientific">Coemansia aciculifera</name>
    <dbReference type="NCBI Taxonomy" id="417176"/>
    <lineage>
        <taxon>Eukaryota</taxon>
        <taxon>Fungi</taxon>
        <taxon>Fungi incertae sedis</taxon>
        <taxon>Zoopagomycota</taxon>
        <taxon>Kickxellomycotina</taxon>
        <taxon>Kickxellomycetes</taxon>
        <taxon>Kickxellales</taxon>
        <taxon>Kickxellaceae</taxon>
        <taxon>Coemansia</taxon>
    </lineage>
</organism>
<name>A0ACC1MBW1_9FUNG</name>
<protein>
    <submittedName>
        <fullName evidence="1">Plasma membrane fusion protein prm1</fullName>
    </submittedName>
</protein>
<dbReference type="EMBL" id="JANBVB010000001">
    <property type="protein sequence ID" value="KAJ2901048.1"/>
    <property type="molecule type" value="Genomic_DNA"/>
</dbReference>
<accession>A0ACC1MBW1</accession>
<proteinExistence type="predicted"/>
<keyword evidence="2" id="KW-1185">Reference proteome</keyword>